<comment type="caution">
    <text evidence="1">The sequence shown here is derived from an EMBL/GenBank/DDBJ whole genome shotgun (WGS) entry which is preliminary data.</text>
</comment>
<evidence type="ECO:0000313" key="1">
    <source>
        <dbReference type="EMBL" id="KAJ8535995.1"/>
    </source>
</evidence>
<reference evidence="2" key="1">
    <citation type="journal article" date="2023" name="Proc. Natl. Acad. Sci. U.S.A.">
        <title>Genomic and structural basis for evolution of tropane alkaloid biosynthesis.</title>
        <authorList>
            <person name="Wanga Y.-J."/>
            <person name="Taina T."/>
            <person name="Yua J.-Y."/>
            <person name="Lia J."/>
            <person name="Xua B."/>
            <person name="Chenc J."/>
            <person name="D'Auriad J.C."/>
            <person name="Huanga J.-P."/>
            <person name="Huanga S.-X."/>
        </authorList>
    </citation>
    <scope>NUCLEOTIDE SEQUENCE [LARGE SCALE GENOMIC DNA]</scope>
    <source>
        <strain evidence="2">cv. KIB-2019</strain>
    </source>
</reference>
<dbReference type="EMBL" id="JAJAGQ010000018">
    <property type="protein sequence ID" value="KAJ8535995.1"/>
    <property type="molecule type" value="Genomic_DNA"/>
</dbReference>
<gene>
    <name evidence="1" type="ORF">K7X08_034396</name>
</gene>
<evidence type="ECO:0000313" key="2">
    <source>
        <dbReference type="Proteomes" id="UP001152561"/>
    </source>
</evidence>
<protein>
    <submittedName>
        <fullName evidence="1">Uncharacterized protein</fullName>
    </submittedName>
</protein>
<proteinExistence type="predicted"/>
<dbReference type="OrthoDB" id="10674967at2759"/>
<dbReference type="Proteomes" id="UP001152561">
    <property type="component" value="Unassembled WGS sequence"/>
</dbReference>
<accession>A0A9Q1QZN6</accession>
<name>A0A9Q1QZN6_9SOLA</name>
<dbReference type="AlphaFoldDB" id="A0A9Q1QZN6"/>
<keyword evidence="2" id="KW-1185">Reference proteome</keyword>
<sequence length="235" mass="25911">MDSLIHEAATPDAMMEAEKKEIEILRLTSTLDFHSKNDSREHAHKMFDEMPTGEEDGSNRKGNNVRVMEQVTGSKCTAYVAINFSDVADAELLLEETKLAHVEQKLTVVGSSFGIPKVTLKGYISNVAEPLKEKVSGQQLEVVDSPPFDDDFDLPSESKNSSSISTFYYDFQVISSPRAFGFAIELLSSGEVCDLVTLNIGITIANKDNINPMNLDLEVVAYQIGEGYEDSMITD</sequence>
<organism evidence="1 2">
    <name type="scientific">Anisodus acutangulus</name>
    <dbReference type="NCBI Taxonomy" id="402998"/>
    <lineage>
        <taxon>Eukaryota</taxon>
        <taxon>Viridiplantae</taxon>
        <taxon>Streptophyta</taxon>
        <taxon>Embryophyta</taxon>
        <taxon>Tracheophyta</taxon>
        <taxon>Spermatophyta</taxon>
        <taxon>Magnoliopsida</taxon>
        <taxon>eudicotyledons</taxon>
        <taxon>Gunneridae</taxon>
        <taxon>Pentapetalae</taxon>
        <taxon>asterids</taxon>
        <taxon>lamiids</taxon>
        <taxon>Solanales</taxon>
        <taxon>Solanaceae</taxon>
        <taxon>Solanoideae</taxon>
        <taxon>Hyoscyameae</taxon>
        <taxon>Anisodus</taxon>
    </lineage>
</organism>